<feature type="transmembrane region" description="Helical" evidence="7">
    <location>
        <begin position="115"/>
        <end position="140"/>
    </location>
</feature>
<comment type="subcellular location">
    <subcellularLocation>
        <location evidence="1">Membrane</location>
        <topology evidence="1">Multi-pass membrane protein</topology>
    </subcellularLocation>
</comment>
<keyword evidence="10" id="KW-1185">Reference proteome</keyword>
<evidence type="ECO:0000256" key="3">
    <source>
        <dbReference type="ARBA" id="ARBA00022989"/>
    </source>
</evidence>
<accession>A0A2V1D556</accession>
<feature type="transmembrane region" description="Helical" evidence="7">
    <location>
        <begin position="6"/>
        <end position="29"/>
    </location>
</feature>
<proteinExistence type="inferred from homology"/>
<dbReference type="AlphaFoldDB" id="A0A2V1D556"/>
<feature type="region of interest" description="Disordered" evidence="6">
    <location>
        <begin position="358"/>
        <end position="400"/>
    </location>
</feature>
<comment type="similarity">
    <text evidence="5">Belongs to the SAT4 family.</text>
</comment>
<dbReference type="EMBL" id="KZ805614">
    <property type="protein sequence ID" value="PVH93122.1"/>
    <property type="molecule type" value="Genomic_DNA"/>
</dbReference>
<evidence type="ECO:0000256" key="6">
    <source>
        <dbReference type="SAM" id="MobiDB-lite"/>
    </source>
</evidence>
<evidence type="ECO:0000256" key="1">
    <source>
        <dbReference type="ARBA" id="ARBA00004141"/>
    </source>
</evidence>
<evidence type="ECO:0000313" key="9">
    <source>
        <dbReference type="EMBL" id="PVH93122.1"/>
    </source>
</evidence>
<feature type="transmembrane region" description="Helical" evidence="7">
    <location>
        <begin position="160"/>
        <end position="190"/>
    </location>
</feature>
<evidence type="ECO:0000259" key="8">
    <source>
        <dbReference type="Pfam" id="PF20684"/>
    </source>
</evidence>
<feature type="transmembrane region" description="Helical" evidence="7">
    <location>
        <begin position="41"/>
        <end position="64"/>
    </location>
</feature>
<evidence type="ECO:0000256" key="2">
    <source>
        <dbReference type="ARBA" id="ARBA00022692"/>
    </source>
</evidence>
<dbReference type="Proteomes" id="UP000244855">
    <property type="component" value="Unassembled WGS sequence"/>
</dbReference>
<gene>
    <name evidence="9" type="ORF">DM02DRAFT_249370</name>
</gene>
<name>A0A2V1D556_9PLEO</name>
<evidence type="ECO:0000313" key="10">
    <source>
        <dbReference type="Proteomes" id="UP000244855"/>
    </source>
</evidence>
<organism evidence="9 10">
    <name type="scientific">Periconia macrospinosa</name>
    <dbReference type="NCBI Taxonomy" id="97972"/>
    <lineage>
        <taxon>Eukaryota</taxon>
        <taxon>Fungi</taxon>
        <taxon>Dikarya</taxon>
        <taxon>Ascomycota</taxon>
        <taxon>Pezizomycotina</taxon>
        <taxon>Dothideomycetes</taxon>
        <taxon>Pleosporomycetidae</taxon>
        <taxon>Pleosporales</taxon>
        <taxon>Massarineae</taxon>
        <taxon>Periconiaceae</taxon>
        <taxon>Periconia</taxon>
    </lineage>
</organism>
<dbReference type="GO" id="GO:0016020">
    <property type="term" value="C:membrane"/>
    <property type="evidence" value="ECO:0007669"/>
    <property type="project" value="UniProtKB-SubCell"/>
</dbReference>
<dbReference type="Pfam" id="PF20684">
    <property type="entry name" value="Fung_rhodopsin"/>
    <property type="match status" value="1"/>
</dbReference>
<feature type="transmembrane region" description="Helical" evidence="7">
    <location>
        <begin position="202"/>
        <end position="222"/>
    </location>
</feature>
<evidence type="ECO:0000256" key="7">
    <source>
        <dbReference type="SAM" id="Phobius"/>
    </source>
</evidence>
<feature type="transmembrane region" description="Helical" evidence="7">
    <location>
        <begin position="84"/>
        <end position="108"/>
    </location>
</feature>
<feature type="region of interest" description="Disordered" evidence="6">
    <location>
        <begin position="317"/>
        <end position="342"/>
    </location>
</feature>
<keyword evidence="2 7" id="KW-0812">Transmembrane</keyword>
<dbReference type="InterPro" id="IPR052337">
    <property type="entry name" value="SAT4-like"/>
</dbReference>
<keyword evidence="4 7" id="KW-0472">Membrane</keyword>
<protein>
    <recommendedName>
        <fullName evidence="8">Rhodopsin domain-containing protein</fullName>
    </recommendedName>
</protein>
<dbReference type="STRING" id="97972.A0A2V1D556"/>
<reference evidence="9 10" key="1">
    <citation type="journal article" date="2018" name="Sci. Rep.">
        <title>Comparative genomics provides insights into the lifestyle and reveals functional heterogeneity of dark septate endophytic fungi.</title>
        <authorList>
            <person name="Knapp D.G."/>
            <person name="Nemeth J.B."/>
            <person name="Barry K."/>
            <person name="Hainaut M."/>
            <person name="Henrissat B."/>
            <person name="Johnson J."/>
            <person name="Kuo A."/>
            <person name="Lim J.H.P."/>
            <person name="Lipzen A."/>
            <person name="Nolan M."/>
            <person name="Ohm R.A."/>
            <person name="Tamas L."/>
            <person name="Grigoriev I.V."/>
            <person name="Spatafora J.W."/>
            <person name="Nagy L.G."/>
            <person name="Kovacs G.M."/>
        </authorList>
    </citation>
    <scope>NUCLEOTIDE SEQUENCE [LARGE SCALE GENOMIC DNA]</scope>
    <source>
        <strain evidence="9 10">DSE2036</strain>
    </source>
</reference>
<feature type="transmembrane region" description="Helical" evidence="7">
    <location>
        <begin position="242"/>
        <end position="266"/>
    </location>
</feature>
<dbReference type="PANTHER" id="PTHR33048:SF96">
    <property type="entry name" value="INTEGRAL MEMBRANE PROTEIN"/>
    <property type="match status" value="1"/>
</dbReference>
<dbReference type="PANTHER" id="PTHR33048">
    <property type="entry name" value="PTH11-LIKE INTEGRAL MEMBRANE PROTEIN (AFU_ORTHOLOGUE AFUA_5G11245)"/>
    <property type="match status" value="1"/>
</dbReference>
<feature type="compositionally biased region" description="Basic and acidic residues" evidence="6">
    <location>
        <begin position="381"/>
        <end position="400"/>
    </location>
</feature>
<feature type="domain" description="Rhodopsin" evidence="8">
    <location>
        <begin position="25"/>
        <end position="267"/>
    </location>
</feature>
<dbReference type="OrthoDB" id="3923077at2759"/>
<evidence type="ECO:0000256" key="4">
    <source>
        <dbReference type="ARBA" id="ARBA00023136"/>
    </source>
</evidence>
<evidence type="ECO:0000256" key="5">
    <source>
        <dbReference type="ARBA" id="ARBA00038359"/>
    </source>
</evidence>
<sequence length="400" mass="43946">MDDRSSQVLGVAITFLVLCWITVALRCYARAIVVKAFGLDDAVMLTTLFTFTAYLTCQIGGAVHGTGKRRKLLTDESAQTALHFWFFCEIFYTISTSLLKIAVGLFLLRIAVKRLHIWIIWTIMVIAGLVGTTYTMVVIFQCRPISYWWTLDPTAHGSCIPATLIMNFTFSVSALNSFADWTFGLLPILIIKDLQMKRRVKIVVSGVIALAAIASTATIIRLPYTKSLGSYKGELLYDTVDFALWTTIEVGIGITAGSIATLKPLVKDLSMFRSTRGGSNLPWSRNTGSKFGNLRGAQQLDELTPTGGKTITKITFTGTSGGRGSDSDEEGMLGKDKLSSRVGQGINKSVTTTVVHEKMGSQAMRAGLPRDMSRPRPGTTPEDHDFVLGYEERSKAHERF</sequence>
<keyword evidence="3 7" id="KW-1133">Transmembrane helix</keyword>
<dbReference type="InterPro" id="IPR049326">
    <property type="entry name" value="Rhodopsin_dom_fungi"/>
</dbReference>